<proteinExistence type="predicted"/>
<evidence type="ECO:0000256" key="1">
    <source>
        <dbReference type="SAM" id="MobiDB-lite"/>
    </source>
</evidence>
<evidence type="ECO:0000313" key="3">
    <source>
        <dbReference type="Proteomes" id="UP001489004"/>
    </source>
</evidence>
<reference evidence="2 3" key="1">
    <citation type="journal article" date="2024" name="Nat. Commun.">
        <title>Phylogenomics reveals the evolutionary origins of lichenization in chlorophyte algae.</title>
        <authorList>
            <person name="Puginier C."/>
            <person name="Libourel C."/>
            <person name="Otte J."/>
            <person name="Skaloud P."/>
            <person name="Haon M."/>
            <person name="Grisel S."/>
            <person name="Petersen M."/>
            <person name="Berrin J.G."/>
            <person name="Delaux P.M."/>
            <person name="Dal Grande F."/>
            <person name="Keller J."/>
        </authorList>
    </citation>
    <scope>NUCLEOTIDE SEQUENCE [LARGE SCALE GENOMIC DNA]</scope>
    <source>
        <strain evidence="2 3">SAG 2043</strain>
    </source>
</reference>
<organism evidence="2 3">
    <name type="scientific">[Myrmecia] bisecta</name>
    <dbReference type="NCBI Taxonomy" id="41462"/>
    <lineage>
        <taxon>Eukaryota</taxon>
        <taxon>Viridiplantae</taxon>
        <taxon>Chlorophyta</taxon>
        <taxon>core chlorophytes</taxon>
        <taxon>Trebouxiophyceae</taxon>
        <taxon>Trebouxiales</taxon>
        <taxon>Trebouxiaceae</taxon>
        <taxon>Myrmecia</taxon>
    </lineage>
</organism>
<feature type="region of interest" description="Disordered" evidence="1">
    <location>
        <begin position="1"/>
        <end position="28"/>
    </location>
</feature>
<keyword evidence="3" id="KW-1185">Reference proteome</keyword>
<evidence type="ECO:0000313" key="2">
    <source>
        <dbReference type="EMBL" id="KAK9820093.1"/>
    </source>
</evidence>
<dbReference type="PANTHER" id="PTHR34144">
    <property type="entry name" value="CHROMOSOME 8, WHOLE GENOME SHOTGUN SEQUENCE"/>
    <property type="match status" value="1"/>
</dbReference>
<sequence>MSIDGLPNSKQFVPCREDPSLKPPPSSTGQKYLVAINLRNNEDVMPHFCSSLLETLAILPEGSVFLSIYESGSTDNTVAWLQLLRQLVDHMGVPNRIVTGGWQRAPGQDRIAFLAAMRNAVLAPLYEDEEGRVWEADRIIFLNDVFFCSSDVIRLLQHDGDMVCGMDFTSKQWYNNYPAFQIHPVGKFGPTLGVRQGSTDSHLVFYDAWVARDALGLPFSNTRPYVSHQYSVERIQQGLPFPAKCCWNGLTVLNAAPFRQQNVTFRAHVEGECAASEISLLCEDLLRAGYQRVIVDPAVRQAYTVADARVLYTERLGFIPYIPWSAVEAAPPIDYDFVPRKTYMTCCDKRDDVDTVVWADCHPVDIMEVASRANSSAGLP</sequence>
<dbReference type="EMBL" id="JALJOR010000003">
    <property type="protein sequence ID" value="KAK9820093.1"/>
    <property type="molecule type" value="Genomic_DNA"/>
</dbReference>
<name>A0AAW1QFH5_9CHLO</name>
<dbReference type="PANTHER" id="PTHR34144:SF7">
    <property type="entry name" value="EXPORT PROTEIN (CAP59), PUTATIVE (AFU_ORTHOLOGUE AFUA_7G05020)-RELATED"/>
    <property type="match status" value="1"/>
</dbReference>
<gene>
    <name evidence="2" type="ORF">WJX72_006049</name>
</gene>
<dbReference type="Pfam" id="PF11735">
    <property type="entry name" value="CAP59_mtransfer"/>
    <property type="match status" value="1"/>
</dbReference>
<comment type="caution">
    <text evidence="2">The sequence shown here is derived from an EMBL/GenBank/DDBJ whole genome shotgun (WGS) entry which is preliminary data.</text>
</comment>
<accession>A0AAW1QFH5</accession>
<dbReference type="AlphaFoldDB" id="A0AAW1QFH5"/>
<dbReference type="InterPro" id="IPR021047">
    <property type="entry name" value="Mannosyltransferase_CMT1"/>
</dbReference>
<dbReference type="Proteomes" id="UP001489004">
    <property type="component" value="Unassembled WGS sequence"/>
</dbReference>
<protein>
    <submittedName>
        <fullName evidence="2">Uncharacterized protein</fullName>
    </submittedName>
</protein>